<dbReference type="GO" id="GO:0070681">
    <property type="term" value="P:glutaminyl-tRNAGln biosynthesis via transamidation"/>
    <property type="evidence" value="ECO:0007669"/>
    <property type="project" value="TreeGrafter"/>
</dbReference>
<dbReference type="Proteomes" id="UP000324896">
    <property type="component" value="Unassembled WGS sequence"/>
</dbReference>
<protein>
    <recommendedName>
        <fullName evidence="6">Aspartyl/glutamyl-tRNA(Asn/Gln) amidotransferase subunit C</fullName>
        <shortName evidence="6">Asp/Glu-ADT subunit C</shortName>
        <ecNumber evidence="6">6.3.5.-</ecNumber>
    </recommendedName>
</protein>
<keyword evidence="6" id="KW-0067">ATP-binding</keyword>
<evidence type="ECO:0000256" key="1">
    <source>
        <dbReference type="ARBA" id="ARBA00010757"/>
    </source>
</evidence>
<dbReference type="GO" id="GO:0006450">
    <property type="term" value="P:regulation of translational fidelity"/>
    <property type="evidence" value="ECO:0007669"/>
    <property type="project" value="InterPro"/>
</dbReference>
<dbReference type="OrthoDB" id="9813938at2"/>
<reference evidence="11 15" key="1">
    <citation type="submission" date="2016-10" db="EMBL/GenBank/DDBJ databases">
        <authorList>
            <person name="de Groot N.N."/>
        </authorList>
    </citation>
    <scope>NUCLEOTIDE SEQUENCE [LARGE SCALE GENOMIC DNA]</scope>
    <source>
        <strain evidence="11 15">WG7</strain>
    </source>
</reference>
<evidence type="ECO:0000256" key="6">
    <source>
        <dbReference type="HAMAP-Rule" id="MF_00122"/>
    </source>
</evidence>
<dbReference type="GO" id="GO:0016740">
    <property type="term" value="F:transferase activity"/>
    <property type="evidence" value="ECO:0007669"/>
    <property type="project" value="UniProtKB-KW"/>
</dbReference>
<dbReference type="EMBL" id="FMYT01000005">
    <property type="protein sequence ID" value="SDC34478.1"/>
    <property type="molecule type" value="Genomic_DNA"/>
</dbReference>
<gene>
    <name evidence="6" type="primary">gatC</name>
    <name evidence="13" type="ORF">BY453_101185</name>
    <name evidence="8" type="ORF">C8C78_10562</name>
    <name evidence="9" type="ORF">SAMN04488597_1054</name>
    <name evidence="10" type="ORF">SAMN04488598_105104</name>
    <name evidence="12" type="ORF">SAMN04515652_104135</name>
    <name evidence="11" type="ORF">SAMN04515654_10332</name>
</gene>
<dbReference type="EMBL" id="QICM01000005">
    <property type="protein sequence ID" value="PXV68270.1"/>
    <property type="molecule type" value="Genomic_DNA"/>
</dbReference>
<evidence type="ECO:0000313" key="10">
    <source>
        <dbReference type="EMBL" id="SDF05174.1"/>
    </source>
</evidence>
<dbReference type="AlphaFoldDB" id="A0A1G6KUH8"/>
<comment type="similarity">
    <text evidence="1 6">Belongs to the GatC family.</text>
</comment>
<dbReference type="EMBL" id="FNBJ01000005">
    <property type="protein sequence ID" value="SDF05174.1"/>
    <property type="molecule type" value="Genomic_DNA"/>
</dbReference>
<dbReference type="PANTHER" id="PTHR15004">
    <property type="entry name" value="GLUTAMYL-TRNA(GLN) AMIDOTRANSFERASE SUBUNIT C, MITOCHONDRIAL"/>
    <property type="match status" value="1"/>
</dbReference>
<dbReference type="Proteomes" id="UP000295758">
    <property type="component" value="Unassembled WGS sequence"/>
</dbReference>
<keyword evidence="6" id="KW-0648">Protein biosynthesis</keyword>
<reference evidence="13 18" key="4">
    <citation type="submission" date="2019-03" db="EMBL/GenBank/DDBJ databases">
        <title>Deep subsurface shale carbon reservoir microbial communities from Ohio and West Virginia, USA.</title>
        <authorList>
            <person name="Wrighton K."/>
        </authorList>
    </citation>
    <scope>NUCLEOTIDE SEQUENCE [LARGE SCALE GENOMIC DNA]</scope>
    <source>
        <strain evidence="13 18">UTICA-S4D12</strain>
    </source>
</reference>
<dbReference type="Proteomes" id="UP000247389">
    <property type="component" value="Unassembled WGS sequence"/>
</dbReference>
<dbReference type="GO" id="GO:0050567">
    <property type="term" value="F:glutaminyl-tRNA synthase (glutamine-hydrolyzing) activity"/>
    <property type="evidence" value="ECO:0007669"/>
    <property type="project" value="UniProtKB-UniRule"/>
</dbReference>
<dbReference type="Proteomes" id="UP000198612">
    <property type="component" value="Unassembled WGS sequence"/>
</dbReference>
<evidence type="ECO:0000313" key="13">
    <source>
        <dbReference type="EMBL" id="TDS35466.1"/>
    </source>
</evidence>
<evidence type="ECO:0000313" key="12">
    <source>
        <dbReference type="EMBL" id="SES73428.1"/>
    </source>
</evidence>
<dbReference type="Proteomes" id="UP000198945">
    <property type="component" value="Unassembled WGS sequence"/>
</dbReference>
<evidence type="ECO:0000313" key="16">
    <source>
        <dbReference type="Proteomes" id="UP000199519"/>
    </source>
</evidence>
<dbReference type="EC" id="6.3.5.-" evidence="6"/>
<dbReference type="SUPFAM" id="SSF141000">
    <property type="entry name" value="Glu-tRNAGln amidotransferase C subunit"/>
    <property type="match status" value="1"/>
</dbReference>
<feature type="compositionally biased region" description="Basic and acidic residues" evidence="7">
    <location>
        <begin position="66"/>
        <end position="87"/>
    </location>
</feature>
<evidence type="ECO:0000256" key="5">
    <source>
        <dbReference type="ARBA" id="ARBA00047913"/>
    </source>
</evidence>
<evidence type="ECO:0000313" key="18">
    <source>
        <dbReference type="Proteomes" id="UP000295758"/>
    </source>
</evidence>
<keyword evidence="6" id="KW-0547">Nucleotide-binding</keyword>
<evidence type="ECO:0000313" key="14">
    <source>
        <dbReference type="Proteomes" id="UP000198612"/>
    </source>
</evidence>
<evidence type="ECO:0000313" key="9">
    <source>
        <dbReference type="EMBL" id="SDC34478.1"/>
    </source>
</evidence>
<organism evidence="9 19">
    <name type="scientific">Halanaerobium congolense</name>
    <dbReference type="NCBI Taxonomy" id="54121"/>
    <lineage>
        <taxon>Bacteria</taxon>
        <taxon>Bacillati</taxon>
        <taxon>Bacillota</taxon>
        <taxon>Clostridia</taxon>
        <taxon>Halanaerobiales</taxon>
        <taxon>Halanaerobiaceae</taxon>
        <taxon>Halanaerobium</taxon>
    </lineage>
</organism>
<comment type="function">
    <text evidence="3 6">Allows the formation of correctly charged Asn-tRNA(Asn) or Gln-tRNA(Gln) through the transamidation of misacylated Asp-tRNA(Asn) or Glu-tRNA(Gln) in organisms which lack either or both of asparaginyl-tRNA or glutaminyl-tRNA synthetases. The reaction takes place in the presence of glutamine and ATP through an activated phospho-Asp-tRNA(Asn) or phospho-Glu-tRNA(Gln).</text>
</comment>
<name>A0A1G6KUH8_9FIRM</name>
<evidence type="ECO:0000313" key="17">
    <source>
        <dbReference type="Proteomes" id="UP000247389"/>
    </source>
</evidence>
<reference evidence="14 16" key="2">
    <citation type="submission" date="2016-10" db="EMBL/GenBank/DDBJ databases">
        <authorList>
            <person name="Varghese N."/>
            <person name="Submissions S."/>
        </authorList>
    </citation>
    <scope>NUCLEOTIDE SEQUENCE [LARGE SCALE GENOMIC DNA]</scope>
    <source>
        <strain evidence="9 19">WG10</strain>
        <strain evidence="10 16">WG2</strain>
        <strain evidence="12 14">WG5</strain>
    </source>
</reference>
<evidence type="ECO:0000313" key="11">
    <source>
        <dbReference type="EMBL" id="SDI21239.1"/>
    </source>
</evidence>
<dbReference type="HAMAP" id="MF_00122">
    <property type="entry name" value="GatC"/>
    <property type="match status" value="1"/>
</dbReference>
<dbReference type="EMBL" id="FNEH01000003">
    <property type="protein sequence ID" value="SDI21239.1"/>
    <property type="molecule type" value="Genomic_DNA"/>
</dbReference>
<comment type="catalytic activity">
    <reaction evidence="5 6">
        <text>L-glutamyl-tRNA(Gln) + L-glutamine + ATP + H2O = L-glutaminyl-tRNA(Gln) + L-glutamate + ADP + phosphate + H(+)</text>
        <dbReference type="Rhea" id="RHEA:17521"/>
        <dbReference type="Rhea" id="RHEA-COMP:9681"/>
        <dbReference type="Rhea" id="RHEA-COMP:9684"/>
        <dbReference type="ChEBI" id="CHEBI:15377"/>
        <dbReference type="ChEBI" id="CHEBI:15378"/>
        <dbReference type="ChEBI" id="CHEBI:29985"/>
        <dbReference type="ChEBI" id="CHEBI:30616"/>
        <dbReference type="ChEBI" id="CHEBI:43474"/>
        <dbReference type="ChEBI" id="CHEBI:58359"/>
        <dbReference type="ChEBI" id="CHEBI:78520"/>
        <dbReference type="ChEBI" id="CHEBI:78521"/>
        <dbReference type="ChEBI" id="CHEBI:456216"/>
    </reaction>
</comment>
<evidence type="ECO:0000313" key="15">
    <source>
        <dbReference type="Proteomes" id="UP000198945"/>
    </source>
</evidence>
<dbReference type="RefSeq" id="WP_073156927.1">
    <property type="nucleotide sequence ID" value="NZ_FMYT01000005.1"/>
</dbReference>
<evidence type="ECO:0000256" key="7">
    <source>
        <dbReference type="SAM" id="MobiDB-lite"/>
    </source>
</evidence>
<dbReference type="EMBL" id="SOAA01000001">
    <property type="protein sequence ID" value="TDS35466.1"/>
    <property type="molecule type" value="Genomic_DNA"/>
</dbReference>
<sequence length="95" mass="10841">MIDKKDVEYAAGLAQLKLDEEEKEKYTEQIGEILNYVDKLSELDTDDVVPTAYTVPMKNVLRKDEVKESLPREKSLANAPDEKDGHFRAPKIMSD</sequence>
<reference evidence="8 17" key="3">
    <citation type="submission" date="2018-04" db="EMBL/GenBank/DDBJ databases">
        <title>Subsurface microbial communities from deep shales in Ohio and West Virginia, USA.</title>
        <authorList>
            <person name="Wrighton K."/>
        </authorList>
    </citation>
    <scope>NUCLEOTIDE SEQUENCE [LARGE SCALE GENOMIC DNA]</scope>
    <source>
        <strain evidence="8 17">MSL28</strain>
    </source>
</reference>
<proteinExistence type="inferred from homology"/>
<comment type="catalytic activity">
    <reaction evidence="4 6">
        <text>L-aspartyl-tRNA(Asn) + L-glutamine + ATP + H2O = L-asparaginyl-tRNA(Asn) + L-glutamate + ADP + phosphate + 2 H(+)</text>
        <dbReference type="Rhea" id="RHEA:14513"/>
        <dbReference type="Rhea" id="RHEA-COMP:9674"/>
        <dbReference type="Rhea" id="RHEA-COMP:9677"/>
        <dbReference type="ChEBI" id="CHEBI:15377"/>
        <dbReference type="ChEBI" id="CHEBI:15378"/>
        <dbReference type="ChEBI" id="CHEBI:29985"/>
        <dbReference type="ChEBI" id="CHEBI:30616"/>
        <dbReference type="ChEBI" id="CHEBI:43474"/>
        <dbReference type="ChEBI" id="CHEBI:58359"/>
        <dbReference type="ChEBI" id="CHEBI:78515"/>
        <dbReference type="ChEBI" id="CHEBI:78516"/>
        <dbReference type="ChEBI" id="CHEBI:456216"/>
    </reaction>
</comment>
<dbReference type="GO" id="GO:0006412">
    <property type="term" value="P:translation"/>
    <property type="evidence" value="ECO:0007669"/>
    <property type="project" value="UniProtKB-UniRule"/>
</dbReference>
<keyword evidence="9" id="KW-0808">Transferase</keyword>
<dbReference type="STRING" id="54121.SAMN04515653_10199"/>
<dbReference type="PANTHER" id="PTHR15004:SF0">
    <property type="entry name" value="GLUTAMYL-TRNA(GLN) AMIDOTRANSFERASE SUBUNIT C, MITOCHONDRIAL"/>
    <property type="match status" value="1"/>
</dbReference>
<evidence type="ECO:0000313" key="19">
    <source>
        <dbReference type="Proteomes" id="UP000324896"/>
    </source>
</evidence>
<dbReference type="Pfam" id="PF02686">
    <property type="entry name" value="GatC"/>
    <property type="match status" value="1"/>
</dbReference>
<comment type="subunit">
    <text evidence="2 6">Heterotrimer of A, B and C subunits.</text>
</comment>
<evidence type="ECO:0000256" key="2">
    <source>
        <dbReference type="ARBA" id="ARBA00011123"/>
    </source>
</evidence>
<feature type="region of interest" description="Disordered" evidence="7">
    <location>
        <begin position="66"/>
        <end position="95"/>
    </location>
</feature>
<accession>A0A1G6KUH8</accession>
<dbReference type="Proteomes" id="UP000199519">
    <property type="component" value="Unassembled WGS sequence"/>
</dbReference>
<dbReference type="InterPro" id="IPR036113">
    <property type="entry name" value="Asp/Glu-ADT_sf_sub_c"/>
</dbReference>
<evidence type="ECO:0000256" key="3">
    <source>
        <dbReference type="ARBA" id="ARBA00024799"/>
    </source>
</evidence>
<evidence type="ECO:0000256" key="4">
    <source>
        <dbReference type="ARBA" id="ARBA00047380"/>
    </source>
</evidence>
<dbReference type="GO" id="GO:0005524">
    <property type="term" value="F:ATP binding"/>
    <property type="evidence" value="ECO:0007669"/>
    <property type="project" value="UniProtKB-KW"/>
</dbReference>
<dbReference type="NCBIfam" id="TIGR00135">
    <property type="entry name" value="gatC"/>
    <property type="match status" value="1"/>
</dbReference>
<keyword evidence="6" id="KW-0436">Ligase</keyword>
<dbReference type="Gene3D" id="1.10.20.60">
    <property type="entry name" value="Glu-tRNAGln amidotransferase C subunit, N-terminal domain"/>
    <property type="match status" value="1"/>
</dbReference>
<keyword evidence="16" id="KW-1185">Reference proteome</keyword>
<evidence type="ECO:0000313" key="8">
    <source>
        <dbReference type="EMBL" id="PXV68270.1"/>
    </source>
</evidence>
<dbReference type="EMBL" id="FOHG01000004">
    <property type="protein sequence ID" value="SES73428.1"/>
    <property type="molecule type" value="Genomic_DNA"/>
</dbReference>
<dbReference type="InterPro" id="IPR003837">
    <property type="entry name" value="GatC"/>
</dbReference>